<evidence type="ECO:0000259" key="6">
    <source>
        <dbReference type="Pfam" id="PF00590"/>
    </source>
</evidence>
<dbReference type="AlphaFoldDB" id="A0A5M8IAM5"/>
<dbReference type="InterPro" id="IPR021744">
    <property type="entry name" value="CbiG_N"/>
</dbReference>
<evidence type="ECO:0000256" key="5">
    <source>
        <dbReference type="ARBA" id="ARBA00022691"/>
    </source>
</evidence>
<dbReference type="EMBL" id="VMRG01000001">
    <property type="protein sequence ID" value="KAA6232421.1"/>
    <property type="molecule type" value="Genomic_DNA"/>
</dbReference>
<dbReference type="InterPro" id="IPR038029">
    <property type="entry name" value="GbiG_N_sf"/>
</dbReference>
<feature type="domain" description="Cobalamin synthesis G N-terminal" evidence="8">
    <location>
        <begin position="53"/>
        <end position="133"/>
    </location>
</feature>
<keyword evidence="5" id="KW-0949">S-adenosyl-L-methionine</keyword>
<dbReference type="GO" id="GO:0009236">
    <property type="term" value="P:cobalamin biosynthetic process"/>
    <property type="evidence" value="ECO:0007669"/>
    <property type="project" value="UniProtKB-UniPathway"/>
</dbReference>
<dbReference type="InterPro" id="IPR002750">
    <property type="entry name" value="CobE/GbiG_C"/>
</dbReference>
<dbReference type="Pfam" id="PF11760">
    <property type="entry name" value="CbiG_N"/>
    <property type="match status" value="1"/>
</dbReference>
<dbReference type="InterPro" id="IPR035996">
    <property type="entry name" value="4pyrrol_Methylase_sf"/>
</dbReference>
<dbReference type="Gene3D" id="3.30.950.10">
    <property type="entry name" value="Methyltransferase, Cobalt-precorrin-4 Transmethylase, Domain 2"/>
    <property type="match status" value="1"/>
</dbReference>
<dbReference type="Gene3D" id="3.40.1010.10">
    <property type="entry name" value="Cobalt-precorrin-4 Transmethylase, Domain 1"/>
    <property type="match status" value="1"/>
</dbReference>
<dbReference type="SUPFAM" id="SSF159664">
    <property type="entry name" value="CobE/GbiG C-terminal domain-like"/>
    <property type="match status" value="1"/>
</dbReference>
<name>A0A5M8IAM5_CHLPH</name>
<feature type="domain" description="Tetrapyrrole methylase" evidence="6">
    <location>
        <begin position="375"/>
        <end position="579"/>
    </location>
</feature>
<dbReference type="UniPathway" id="UPA00148"/>
<dbReference type="PROSITE" id="PS00839">
    <property type="entry name" value="SUMT_1"/>
    <property type="match status" value="1"/>
</dbReference>
<dbReference type="EC" id="2.1.1.133" evidence="10"/>
<reference evidence="11 13" key="2">
    <citation type="submission" date="2019-11" db="EMBL/GenBank/DDBJ databases">
        <title>Green- and brown-colored morphotypes of Chlorobia in the stratified aquatic ecosystems of Kandalaksha Gulf (White Sea): A model for study of the accessory genome evolution.</title>
        <authorList>
            <person name="Grouzdev D.S."/>
        </authorList>
    </citation>
    <scope>NUCLEOTIDE SEQUENCE [LARGE SCALE GENOMIC DNA]</scope>
    <source>
        <strain evidence="11 13">ZM</strain>
    </source>
</reference>
<dbReference type="Pfam" id="PF01890">
    <property type="entry name" value="CbiG_C"/>
    <property type="match status" value="1"/>
</dbReference>
<gene>
    <name evidence="10" type="primary">cobM</name>
    <name evidence="10" type="ORF">FP507_04465</name>
    <name evidence="11" type="ORF">GJ685_08095</name>
</gene>
<sequence>MDFSLAIIAASDGGIRLGKTLQSLLSADGGFDCRIFSAHDAEGVSLVESIPSFVKESFHRFDAFLFIGSLGICVRSIAPVLESKQKDPAVLNCDEAGRFVQPVISGHIGGGNALALRVSRMLGAEAVLTTSSDVQGLWPLDILGREDGWTVEFSSPLNGESITTAMASFVNHEPAVLLLETRDAMTDRLERSAPAFVKVVSSYDEIDFAECRLLLAVTPRLFESPVRTVFYRPKVLCLGLGSERGIDPVRFLDSIGGHVAETGFSLHSLKAVGTVDFKMNEVAFLAFADARGLQLQGFAPDRLSSVASVPNPSEVVFAKTGIYSVSEAASALLAGNEKWLVQKQKVAIKGLPEGRPRHFTFAISLLQSAAREGRIAIVGAGPGDPELVTIRGKEYLEQGDLILYAGSLVPEKLTWYAKQGALVRSSATMSLEEQFELMAEFYRKGKFIVRLHTGDPSIYGAIQEQMAYFDREGMVYEIVPGVSSFQAAAALLKSQFTVPEKVQTIILTRGNGRTPVPEKEKLSELARARATMCIYLSAEWGDEVQSNLLEHYPSDTPVAICYRIGWDDQQVWTGELSGLAELIRQSGKSRQIMIVVGEAIGARINRSKLYDPAFAHGFRSSRSH</sequence>
<dbReference type="GO" id="GO:0046026">
    <property type="term" value="F:precorrin-4 C11-methyltransferase activity"/>
    <property type="evidence" value="ECO:0007669"/>
    <property type="project" value="UniProtKB-EC"/>
</dbReference>
<dbReference type="InterPro" id="IPR014777">
    <property type="entry name" value="4pyrrole_Mease_sub1"/>
</dbReference>
<dbReference type="InterPro" id="IPR014776">
    <property type="entry name" value="4pyrrole_Mease_sub2"/>
</dbReference>
<dbReference type="Gene3D" id="3.30.420.180">
    <property type="entry name" value="CobE/GbiG C-terminal domain"/>
    <property type="match status" value="1"/>
</dbReference>
<keyword evidence="13" id="KW-1185">Reference proteome</keyword>
<dbReference type="Pfam" id="PF00590">
    <property type="entry name" value="TP_methylase"/>
    <property type="match status" value="1"/>
</dbReference>
<evidence type="ECO:0000313" key="10">
    <source>
        <dbReference type="EMBL" id="KAA6232421.1"/>
    </source>
</evidence>
<evidence type="ECO:0000256" key="4">
    <source>
        <dbReference type="ARBA" id="ARBA00022679"/>
    </source>
</evidence>
<dbReference type="InterPro" id="IPR003043">
    <property type="entry name" value="Uropor_MeTrfase_CS"/>
</dbReference>
<dbReference type="InterPro" id="IPR006362">
    <property type="entry name" value="Cbl_synth_CobM/CibF"/>
</dbReference>
<keyword evidence="4 10" id="KW-0808">Transferase</keyword>
<dbReference type="NCBIfam" id="TIGR01465">
    <property type="entry name" value="cobM_cbiF"/>
    <property type="match status" value="1"/>
</dbReference>
<dbReference type="GO" id="GO:0032259">
    <property type="term" value="P:methylation"/>
    <property type="evidence" value="ECO:0007669"/>
    <property type="project" value="UniProtKB-KW"/>
</dbReference>
<evidence type="ECO:0000259" key="8">
    <source>
        <dbReference type="Pfam" id="PF11760"/>
    </source>
</evidence>
<dbReference type="SUPFAM" id="SSF53790">
    <property type="entry name" value="Tetrapyrrole methylase"/>
    <property type="match status" value="1"/>
</dbReference>
<dbReference type="Proteomes" id="UP000327458">
    <property type="component" value="Unassembled WGS sequence"/>
</dbReference>
<evidence type="ECO:0000256" key="3">
    <source>
        <dbReference type="ARBA" id="ARBA00022603"/>
    </source>
</evidence>
<organism evidence="10 12">
    <name type="scientific">Chlorobium phaeovibrioides</name>
    <dbReference type="NCBI Taxonomy" id="1094"/>
    <lineage>
        <taxon>Bacteria</taxon>
        <taxon>Pseudomonadati</taxon>
        <taxon>Chlorobiota</taxon>
        <taxon>Chlorobiia</taxon>
        <taxon>Chlorobiales</taxon>
        <taxon>Chlorobiaceae</taxon>
        <taxon>Chlorobium/Pelodictyon group</taxon>
        <taxon>Chlorobium</taxon>
    </lineage>
</organism>
<evidence type="ECO:0000259" key="9">
    <source>
        <dbReference type="Pfam" id="PF11761"/>
    </source>
</evidence>
<dbReference type="InterPro" id="IPR036518">
    <property type="entry name" value="CobE/GbiG_C_sf"/>
</dbReference>
<proteinExistence type="inferred from homology"/>
<dbReference type="Gene3D" id="3.40.50.11220">
    <property type="match status" value="1"/>
</dbReference>
<dbReference type="Pfam" id="PF11761">
    <property type="entry name" value="CbiG_mid"/>
    <property type="match status" value="1"/>
</dbReference>
<dbReference type="Proteomes" id="UP000489351">
    <property type="component" value="Unassembled WGS sequence"/>
</dbReference>
<evidence type="ECO:0000313" key="13">
    <source>
        <dbReference type="Proteomes" id="UP000489351"/>
    </source>
</evidence>
<keyword evidence="3 10" id="KW-0489">Methyltransferase</keyword>
<evidence type="ECO:0000313" key="11">
    <source>
        <dbReference type="EMBL" id="MWV55013.1"/>
    </source>
</evidence>
<dbReference type="InterPro" id="IPR000878">
    <property type="entry name" value="4pyrrol_Mease"/>
</dbReference>
<dbReference type="EMBL" id="WUBZ01000031">
    <property type="protein sequence ID" value="MWV55013.1"/>
    <property type="molecule type" value="Genomic_DNA"/>
</dbReference>
<dbReference type="SUPFAM" id="SSF159672">
    <property type="entry name" value="CbiG N-terminal domain-like"/>
    <property type="match status" value="1"/>
</dbReference>
<comment type="similarity">
    <text evidence="2">Belongs to the precorrin methyltransferase family.</text>
</comment>
<dbReference type="RefSeq" id="WP_149997908.1">
    <property type="nucleotide sequence ID" value="NZ_CP041698.1"/>
</dbReference>
<comment type="pathway">
    <text evidence="1">Cofactor biosynthesis; adenosylcobalamin biosynthesis.</text>
</comment>
<dbReference type="CDD" id="cd11641">
    <property type="entry name" value="Precorrin-4_C11-MT"/>
    <property type="match status" value="1"/>
</dbReference>
<feature type="domain" description="Cobalamin biosynthesis central region" evidence="9">
    <location>
        <begin position="138"/>
        <end position="233"/>
    </location>
</feature>
<evidence type="ECO:0000256" key="1">
    <source>
        <dbReference type="ARBA" id="ARBA00004953"/>
    </source>
</evidence>
<feature type="domain" description="CobE/GbiG C-terminal" evidence="7">
    <location>
        <begin position="236"/>
        <end position="363"/>
    </location>
</feature>
<protein>
    <submittedName>
        <fullName evidence="10">Precorrin-4 C(11)-methyltransferase</fullName>
        <ecNumber evidence="10">2.1.1.133</ecNumber>
    </submittedName>
</protein>
<evidence type="ECO:0000259" key="7">
    <source>
        <dbReference type="Pfam" id="PF01890"/>
    </source>
</evidence>
<dbReference type="InterPro" id="IPR052553">
    <property type="entry name" value="CbiG_hydrolase"/>
</dbReference>
<dbReference type="PANTHER" id="PTHR37477:SF1">
    <property type="entry name" value="COBALT-PRECORRIN-5A HYDROLASE"/>
    <property type="match status" value="1"/>
</dbReference>
<evidence type="ECO:0000256" key="2">
    <source>
        <dbReference type="ARBA" id="ARBA00005879"/>
    </source>
</evidence>
<dbReference type="PANTHER" id="PTHR37477">
    <property type="entry name" value="COBALT-PRECORRIN-5A HYDROLASE"/>
    <property type="match status" value="1"/>
</dbReference>
<evidence type="ECO:0000313" key="12">
    <source>
        <dbReference type="Proteomes" id="UP000327458"/>
    </source>
</evidence>
<accession>A0A5M8IAM5</accession>
<reference evidence="10 12" key="1">
    <citation type="submission" date="2019-07" db="EMBL/GenBank/DDBJ databases">
        <title>Draft genome Sequence of Chlorobium phaeovibrioides sp. strain PhvTcv-s14, from the Phylum Chlorobi.</title>
        <authorList>
            <person name="Babenko V."/>
            <person name="Boldyreva D."/>
            <person name="Kanygina A."/>
            <person name="Selezneva O."/>
            <person name="Akopiyan T."/>
            <person name="Lunina O."/>
        </authorList>
    </citation>
    <scope>NUCLEOTIDE SEQUENCE [LARGE SCALE GENOMIC DNA]</scope>
    <source>
        <strain evidence="10 12">GrTcv12</strain>
    </source>
</reference>
<comment type="caution">
    <text evidence="10">The sequence shown here is derived from an EMBL/GenBank/DDBJ whole genome shotgun (WGS) entry which is preliminary data.</text>
</comment>
<dbReference type="InterPro" id="IPR021745">
    <property type="entry name" value="CbiG_mid"/>
</dbReference>